<gene>
    <name evidence="3" type="ORF">ROG8370_02276</name>
</gene>
<keyword evidence="4" id="KW-1185">Reference proteome</keyword>
<reference evidence="4" key="1">
    <citation type="submission" date="2017-03" db="EMBL/GenBank/DDBJ databases">
        <authorList>
            <person name="Rodrigo-Torres L."/>
            <person name="Arahal R.D."/>
            <person name="Lucena T."/>
        </authorList>
    </citation>
    <scope>NUCLEOTIDE SEQUENCE [LARGE SCALE GENOMIC DNA]</scope>
    <source>
        <strain evidence="4">CECT 8370</strain>
    </source>
</reference>
<evidence type="ECO:0000313" key="4">
    <source>
        <dbReference type="Proteomes" id="UP000194012"/>
    </source>
</evidence>
<dbReference type="Pfam" id="PF13609">
    <property type="entry name" value="Porin_4"/>
    <property type="match status" value="1"/>
</dbReference>
<dbReference type="GO" id="GO:0015288">
    <property type="term" value="F:porin activity"/>
    <property type="evidence" value="ECO:0007669"/>
    <property type="project" value="InterPro"/>
</dbReference>
<dbReference type="InterPro" id="IPR023614">
    <property type="entry name" value="Porin_dom_sf"/>
</dbReference>
<evidence type="ECO:0000259" key="2">
    <source>
        <dbReference type="Pfam" id="PF13609"/>
    </source>
</evidence>
<protein>
    <recommendedName>
        <fullName evidence="2">Porin domain-containing protein</fullName>
    </recommendedName>
</protein>
<dbReference type="Gene3D" id="2.40.160.10">
    <property type="entry name" value="Porin"/>
    <property type="match status" value="1"/>
</dbReference>
<dbReference type="PROSITE" id="PS51257">
    <property type="entry name" value="PROKAR_LIPOPROTEIN"/>
    <property type="match status" value="1"/>
</dbReference>
<accession>A0A1X6ZHD7</accession>
<dbReference type="GO" id="GO:0016020">
    <property type="term" value="C:membrane"/>
    <property type="evidence" value="ECO:0007669"/>
    <property type="project" value="InterPro"/>
</dbReference>
<proteinExistence type="predicted"/>
<feature type="signal peptide" evidence="1">
    <location>
        <begin position="1"/>
        <end position="23"/>
    </location>
</feature>
<dbReference type="EMBL" id="FWFJ01000020">
    <property type="protein sequence ID" value="SLN51129.1"/>
    <property type="molecule type" value="Genomic_DNA"/>
</dbReference>
<evidence type="ECO:0000256" key="1">
    <source>
        <dbReference type="SAM" id="SignalP"/>
    </source>
</evidence>
<organism evidence="3 4">
    <name type="scientific">Roseovarius gaetbuli</name>
    <dbReference type="NCBI Taxonomy" id="1356575"/>
    <lineage>
        <taxon>Bacteria</taxon>
        <taxon>Pseudomonadati</taxon>
        <taxon>Pseudomonadota</taxon>
        <taxon>Alphaproteobacteria</taxon>
        <taxon>Rhodobacterales</taxon>
        <taxon>Roseobacteraceae</taxon>
        <taxon>Roseovarius</taxon>
    </lineage>
</organism>
<sequence>MKKQLLCTSAIALGCAIAAPVSAQEWDMDWGGYYNTHVGIASVSTSASLGTGTDYDGVDVFQNGEIHFTPSVTLDNGMTFGINVQYEAKNSGGAIVDESFASISSDTLGRIDLGNENSAGYKLSVAAPQVAGGIGINSPSVSAFIPLSISQGGNQPWNFRQAAVSSWTEVGGNNDVQRITYYTPSFNGLTLGVSYAAVQGTNAGSTNNGAPDRNATVLRDIFDLGAGYSQSFNGVDLSLSARWGTADTNAVGVSDPEVWALGAVIGVSGFQFGGSYAENDNGGAGGVGDQEGWSLGATYDIAGPWSVGFDTYQGEVTTALGGGKAEYEAYQLVGNRSLGAGVSWSVYAAYAEGTTNAADPMGVSKVDGTVVGTSINLSF</sequence>
<evidence type="ECO:0000313" key="3">
    <source>
        <dbReference type="EMBL" id="SLN51129.1"/>
    </source>
</evidence>
<dbReference type="InterPro" id="IPR033900">
    <property type="entry name" value="Gram_neg_porin_domain"/>
</dbReference>
<feature type="chain" id="PRO_5012597899" description="Porin domain-containing protein" evidence="1">
    <location>
        <begin position="24"/>
        <end position="379"/>
    </location>
</feature>
<keyword evidence="1" id="KW-0732">Signal</keyword>
<dbReference type="AlphaFoldDB" id="A0A1X6ZHD7"/>
<feature type="domain" description="Porin" evidence="2">
    <location>
        <begin position="11"/>
        <end position="356"/>
    </location>
</feature>
<dbReference type="RefSeq" id="WP_085827181.1">
    <property type="nucleotide sequence ID" value="NZ_FWFJ01000020.1"/>
</dbReference>
<dbReference type="SUPFAM" id="SSF56935">
    <property type="entry name" value="Porins"/>
    <property type="match status" value="1"/>
</dbReference>
<name>A0A1X6ZHD7_9RHOB</name>
<dbReference type="Proteomes" id="UP000194012">
    <property type="component" value="Unassembled WGS sequence"/>
</dbReference>